<dbReference type="PANTHER" id="PTHR30185">
    <property type="entry name" value="CRYPTIC BETA-GLUCOSIDE BGL OPERON ANTITERMINATOR"/>
    <property type="match status" value="1"/>
</dbReference>
<dbReference type="Pfam" id="PF02302">
    <property type="entry name" value="PTS_IIB"/>
    <property type="match status" value="1"/>
</dbReference>
<dbReference type="OrthoDB" id="3239954at2"/>
<dbReference type="InterPro" id="IPR013011">
    <property type="entry name" value="PTS_EIIB_2"/>
</dbReference>
<dbReference type="RefSeq" id="WP_045849204.1">
    <property type="nucleotide sequence ID" value="NZ_FTLX01000005.1"/>
</dbReference>
<keyword evidence="11" id="KW-1185">Reference proteome</keyword>
<proteinExistence type="predicted"/>
<dbReference type="InterPro" id="IPR036095">
    <property type="entry name" value="PTS_EIIB-like_sf"/>
</dbReference>
<dbReference type="Gene3D" id="3.40.50.2300">
    <property type="match status" value="1"/>
</dbReference>
<dbReference type="EMBL" id="MWSK01000005">
    <property type="protein sequence ID" value="OXS77415.1"/>
    <property type="molecule type" value="Genomic_DNA"/>
</dbReference>
<keyword evidence="4" id="KW-0010">Activator</keyword>
<dbReference type="Gene3D" id="1.10.10.10">
    <property type="entry name" value="Winged helix-like DNA-binding domain superfamily/Winged helix DNA-binding domain"/>
    <property type="match status" value="2"/>
</dbReference>
<dbReference type="GO" id="GO:0008982">
    <property type="term" value="F:protein-N(PI)-phosphohistidine-sugar phosphotransferase activity"/>
    <property type="evidence" value="ECO:0007669"/>
    <property type="project" value="InterPro"/>
</dbReference>
<accession>A0A1N6XSH6</accession>
<evidence type="ECO:0000256" key="2">
    <source>
        <dbReference type="ARBA" id="ARBA00022737"/>
    </source>
</evidence>
<feature type="domain" description="PTS EIIB type-2" evidence="6">
    <location>
        <begin position="406"/>
        <end position="494"/>
    </location>
</feature>
<keyword evidence="1" id="KW-0808">Transferase</keyword>
<dbReference type="Proteomes" id="UP000215545">
    <property type="component" value="Unassembled WGS sequence"/>
</dbReference>
<dbReference type="PROSITE" id="PS51099">
    <property type="entry name" value="PTS_EIIB_TYPE_2"/>
    <property type="match status" value="1"/>
</dbReference>
<feature type="domain" description="PRD" evidence="7">
    <location>
        <begin position="297"/>
        <end position="405"/>
    </location>
</feature>
<dbReference type="InterPro" id="IPR003501">
    <property type="entry name" value="PTS_EIIB_2/3"/>
</dbReference>
<dbReference type="Gene3D" id="1.10.1790.10">
    <property type="entry name" value="PRD domain"/>
    <property type="match status" value="2"/>
</dbReference>
<dbReference type="Pfam" id="PF08279">
    <property type="entry name" value="HTH_11"/>
    <property type="match status" value="1"/>
</dbReference>
<evidence type="ECO:0000256" key="4">
    <source>
        <dbReference type="ARBA" id="ARBA00023159"/>
    </source>
</evidence>
<keyword evidence="2" id="KW-0677">Repeat</keyword>
<dbReference type="SUPFAM" id="SSF63520">
    <property type="entry name" value="PTS-regulatory domain, PRD"/>
    <property type="match status" value="2"/>
</dbReference>
<sequence length="494" mass="57292">MSASEKRKQSLITYLMKKKQYVAAHEISKSLDISNKTVYRMINEINDGSPQKNIIVSQYGKGYLLNYSEYIKHRIASKAEGESIYTPLERRNAITKTLLFKSPRSVSIMTFCETFYVSESVINSDEKIIADMLKPFHLEVVRVNRKISVIGNENDIRNAIAQLLLNEIPLETNEFYANEEAINQEYMSFAMKQIDYIEQAQNSSIPYPYNLNITSHLYIMIKRLMQGDINIGYSIDQYSINDQQLIKANNELYELSQKIIDHIRFRFSIQIPNSEVFYLFQYLISSRIDSNCVEEIRYSPLVFEVTHFYISQVLQKLDVQTTGSEEILKDMIKHIQPMLNRINHHIQIKNHLLEEIEQEYGDILAAVIDASTEVERTFDFNPISKEESGFITLYFAKYLETNPRRMNALIMCTTGIGTSELLRTKVTKAFPEVEIIDVISTRMLENYDTRDNNIDLIITTVHVDSHSNTPQILVSALFTENDQERVRSVIRSLV</sequence>
<evidence type="ECO:0000256" key="3">
    <source>
        <dbReference type="ARBA" id="ARBA00023015"/>
    </source>
</evidence>
<evidence type="ECO:0000256" key="5">
    <source>
        <dbReference type="ARBA" id="ARBA00023163"/>
    </source>
</evidence>
<dbReference type="PANTHER" id="PTHR30185:SF18">
    <property type="entry name" value="TRANSCRIPTIONAL REGULATOR MTLR"/>
    <property type="match status" value="1"/>
</dbReference>
<evidence type="ECO:0000313" key="9">
    <source>
        <dbReference type="EMBL" id="SIR05179.1"/>
    </source>
</evidence>
<feature type="domain" description="PRD" evidence="7">
    <location>
        <begin position="181"/>
        <end position="293"/>
    </location>
</feature>
<dbReference type="EMBL" id="FTLX01000005">
    <property type="protein sequence ID" value="SIR05179.1"/>
    <property type="molecule type" value="Genomic_DNA"/>
</dbReference>
<dbReference type="CDD" id="cd05568">
    <property type="entry name" value="PTS_IIB_bgl_like"/>
    <property type="match status" value="1"/>
</dbReference>
<reference evidence="9 10" key="1">
    <citation type="submission" date="2017-01" db="EMBL/GenBank/DDBJ databases">
        <authorList>
            <person name="Mah S.A."/>
            <person name="Swanson W.J."/>
            <person name="Moy G.W."/>
            <person name="Vacquier V.D."/>
        </authorList>
    </citation>
    <scope>NUCLEOTIDE SEQUENCE [LARGE SCALE GENOMIC DNA]</scope>
    <source>
        <strain evidence="9 10">NIO-1016</strain>
    </source>
</reference>
<reference evidence="11" key="2">
    <citation type="submission" date="2017-03" db="EMBL/GenBank/DDBJ databases">
        <title>Bacillus sp. V-88(T) DSM27956, whole genome shotgun sequencing project.</title>
        <authorList>
            <person name="Dastager S.G."/>
            <person name="Neurgaonkar P.S."/>
            <person name="Dharne M.S."/>
        </authorList>
    </citation>
    <scope>NUCLEOTIDE SEQUENCE [LARGE SCALE GENOMIC DNA]</scope>
    <source>
        <strain evidence="11">DSM 25145</strain>
    </source>
</reference>
<evidence type="ECO:0000313" key="11">
    <source>
        <dbReference type="Proteomes" id="UP000215545"/>
    </source>
</evidence>
<dbReference type="AlphaFoldDB" id="A0A1N6XSH6"/>
<dbReference type="GO" id="GO:0006355">
    <property type="term" value="P:regulation of DNA-templated transcription"/>
    <property type="evidence" value="ECO:0007669"/>
    <property type="project" value="InterPro"/>
</dbReference>
<evidence type="ECO:0000313" key="8">
    <source>
        <dbReference type="EMBL" id="OXS77415.1"/>
    </source>
</evidence>
<dbReference type="InterPro" id="IPR011608">
    <property type="entry name" value="PRD"/>
</dbReference>
<dbReference type="InterPro" id="IPR007737">
    <property type="entry name" value="Mga_HTH"/>
</dbReference>
<dbReference type="SUPFAM" id="SSF52794">
    <property type="entry name" value="PTS system IIB component-like"/>
    <property type="match status" value="1"/>
</dbReference>
<evidence type="ECO:0000313" key="10">
    <source>
        <dbReference type="Proteomes" id="UP000186385"/>
    </source>
</evidence>
<dbReference type="Pfam" id="PF05043">
    <property type="entry name" value="Mga"/>
    <property type="match status" value="1"/>
</dbReference>
<reference evidence="8" key="3">
    <citation type="submission" date="2017-03" db="EMBL/GenBank/DDBJ databases">
        <authorList>
            <person name="Dastager S.G."/>
            <person name="Neurgaonkar P.S."/>
            <person name="Dharne M.S."/>
        </authorList>
    </citation>
    <scope>NUCLEOTIDE SEQUENCE</scope>
    <source>
        <strain evidence="8">DSM 25145</strain>
    </source>
</reference>
<dbReference type="InterPro" id="IPR036388">
    <property type="entry name" value="WH-like_DNA-bd_sf"/>
</dbReference>
<dbReference type="GO" id="GO:0009401">
    <property type="term" value="P:phosphoenolpyruvate-dependent sugar phosphotransferase system"/>
    <property type="evidence" value="ECO:0007669"/>
    <property type="project" value="InterPro"/>
</dbReference>
<organism evidence="9 10">
    <name type="scientific">Domibacillus enclensis</name>
    <dbReference type="NCBI Taxonomy" id="1017273"/>
    <lineage>
        <taxon>Bacteria</taxon>
        <taxon>Bacillati</taxon>
        <taxon>Bacillota</taxon>
        <taxon>Bacilli</taxon>
        <taxon>Bacillales</taxon>
        <taxon>Bacillaceae</taxon>
        <taxon>Domibacillus</taxon>
    </lineage>
</organism>
<dbReference type="STRING" id="1017273.SAMN05443094_10540"/>
<dbReference type="Proteomes" id="UP000186385">
    <property type="component" value="Unassembled WGS sequence"/>
</dbReference>
<dbReference type="InterPro" id="IPR013196">
    <property type="entry name" value="HTH_11"/>
</dbReference>
<evidence type="ECO:0000256" key="1">
    <source>
        <dbReference type="ARBA" id="ARBA00022679"/>
    </source>
</evidence>
<gene>
    <name evidence="8" type="ORF">B1B05_11270</name>
    <name evidence="9" type="ORF">SAMN05443094_10540</name>
</gene>
<dbReference type="InterPro" id="IPR050661">
    <property type="entry name" value="BglG_antiterminators"/>
</dbReference>
<evidence type="ECO:0000259" key="6">
    <source>
        <dbReference type="PROSITE" id="PS51099"/>
    </source>
</evidence>
<name>A0A1N6XSH6_9BACI</name>
<dbReference type="Pfam" id="PF00874">
    <property type="entry name" value="PRD"/>
    <property type="match status" value="2"/>
</dbReference>
<keyword evidence="3" id="KW-0805">Transcription regulation</keyword>
<protein>
    <submittedName>
        <fullName evidence="9">Transcriptional antiterminator, BglG family</fullName>
    </submittedName>
</protein>
<dbReference type="PROSITE" id="PS51372">
    <property type="entry name" value="PRD_2"/>
    <property type="match status" value="2"/>
</dbReference>
<keyword evidence="5" id="KW-0804">Transcription</keyword>
<dbReference type="InterPro" id="IPR036634">
    <property type="entry name" value="PRD_sf"/>
</dbReference>
<evidence type="ECO:0000259" key="7">
    <source>
        <dbReference type="PROSITE" id="PS51372"/>
    </source>
</evidence>